<dbReference type="CDD" id="cd06222">
    <property type="entry name" value="RNase_H_like"/>
    <property type="match status" value="1"/>
</dbReference>
<dbReference type="InterPro" id="IPR000477">
    <property type="entry name" value="RT_dom"/>
</dbReference>
<dbReference type="InterPro" id="IPR026960">
    <property type="entry name" value="RVT-Znf"/>
</dbReference>
<dbReference type="InterPro" id="IPR002156">
    <property type="entry name" value="RNaseH_domain"/>
</dbReference>
<dbReference type="InterPro" id="IPR043502">
    <property type="entry name" value="DNA/RNA_pol_sf"/>
</dbReference>
<gene>
    <name evidence="2" type="ORF">OSB04_018154</name>
</gene>
<evidence type="ECO:0000313" key="3">
    <source>
        <dbReference type="Proteomes" id="UP001172457"/>
    </source>
</evidence>
<proteinExistence type="predicted"/>
<dbReference type="InterPro" id="IPR012337">
    <property type="entry name" value="RNaseH-like_sf"/>
</dbReference>
<name>A0AA38T5Y3_9ASTR</name>
<dbReference type="InterPro" id="IPR005135">
    <property type="entry name" value="Endo/exonuclease/phosphatase"/>
</dbReference>
<dbReference type="CDD" id="cd01650">
    <property type="entry name" value="RT_nLTR_like"/>
    <property type="match status" value="1"/>
</dbReference>
<protein>
    <recommendedName>
        <fullName evidence="1">Reverse transcriptase domain-containing protein</fullName>
    </recommendedName>
</protein>
<dbReference type="EMBL" id="JARYMX010000004">
    <property type="protein sequence ID" value="KAJ9554109.1"/>
    <property type="molecule type" value="Genomic_DNA"/>
</dbReference>
<dbReference type="PANTHER" id="PTHR33116:SF86">
    <property type="entry name" value="REVERSE TRANSCRIPTASE DOMAIN-CONTAINING PROTEIN"/>
    <property type="match status" value="1"/>
</dbReference>
<feature type="domain" description="Reverse transcriptase" evidence="1">
    <location>
        <begin position="447"/>
        <end position="717"/>
    </location>
</feature>
<dbReference type="Gene3D" id="3.30.420.10">
    <property type="entry name" value="Ribonuclease H-like superfamily/Ribonuclease H"/>
    <property type="match status" value="1"/>
</dbReference>
<dbReference type="SUPFAM" id="SSF53098">
    <property type="entry name" value="Ribonuclease H-like"/>
    <property type="match status" value="1"/>
</dbReference>
<evidence type="ECO:0000313" key="2">
    <source>
        <dbReference type="EMBL" id="KAJ9554109.1"/>
    </source>
</evidence>
<dbReference type="SUPFAM" id="SSF56672">
    <property type="entry name" value="DNA/RNA polymerases"/>
    <property type="match status" value="1"/>
</dbReference>
<dbReference type="Pfam" id="PF00078">
    <property type="entry name" value="RVT_1"/>
    <property type="match status" value="1"/>
</dbReference>
<dbReference type="Gene3D" id="3.60.10.10">
    <property type="entry name" value="Endonuclease/exonuclease/phosphatase"/>
    <property type="match status" value="1"/>
</dbReference>
<dbReference type="Pfam" id="PF13966">
    <property type="entry name" value="zf-RVT"/>
    <property type="match status" value="1"/>
</dbReference>
<dbReference type="Pfam" id="PF13456">
    <property type="entry name" value="RVT_3"/>
    <property type="match status" value="1"/>
</dbReference>
<evidence type="ECO:0000259" key="1">
    <source>
        <dbReference type="PROSITE" id="PS50878"/>
    </source>
</evidence>
<sequence>MAKNRKLKPGSRPLILLPWSKFDPTLKYSPQAMTYQRRDLQCRPAYKNDRHQLELPRALEPSCSSVVDNVNEAWRLTGFYGFPERNRRRDSWNFLRSLADNTNQPWVVIGDFNDLLAQEEKRGPNAHPEWCIQGFRETLSNCRLTDLSMHGFPFTWCRHRGKPNEIYERLDRAVGNIQWLNLFPEYHVENLVSPISDHSPIALHTQMRSPSPISKRFRFENKWLHEDTFDNFFLQSWTSPENSDFLHKLSKLAKDLHKWGRNLNSSFKKEIKEANSKLNVLRESPDQFAAAAYEEERTRLIATLLKEEEHWRQRAKAHWLKEGDLNTKFFHAYANGRRKTNQILKLKDDNGNWVKDPSVLRNLVKGHFNRIYSAYMGNPEEITRLVKNRLSPRELARLDLPFTKEEFRRALFQMHPDKSPGPDGFNPRFFQKKWEFLGDEIFNTGKSWLENGILPPGVNDTVIALIPKVNSPSSLKEYRPIALCNVILKIITKVLANRIKPILPNIISANQTAFVKDRLITDNIIIAFEMLHSMQRNTRKKSGEVAIKIDISKAYDRLSWVFLRQMLSGLGFPTRWIKMIMMTVESVHYFVKVNNELVGPITPKRGIRQGDPLSPYLFIICMEGLSTYMDVEESAGRIHGCKAARGAPSISHLFFADDAFFFCKASIDEIRHLKFMLTTYEEASGQAINYEKSGIMGSNNLAPELMHGVSHILGIVHPINTDRYLGLPSLVGRSKKSIFRHIRDKLWTKIQRWNKNPLSSAGKSTLIKAAAQAIPAYYMNVFLLPVSTLSTLERMINSFWWSRKSDGPRSINWLSWDKLCTPLNFGGLGFRDFTAFNLAMLGKQGWRLVLNSSSLVSRILKAKYYPKKEFLEAQLGHSPSYIWRSIWHSQLALQKGIRWKVGNGRSINIWKDPWLRDDEIFTVESPLVLEHANMTVGDLVNPLSQEWNRELLARLFSSRDCNRILNLSPPNESHPDKIIWHWTEDGIYSVKSCYRLITEKIAPLSHLFISGDWKRIWKANIPNKVKFFIWRAIREVIPTRNALQSRGIQVPPLCPLCNRNVENNWHALVDCPQVRSIWNETGLSSEIDARTLEANSFSELIFKFLHDHSGHDGDSFLMLLWSIWHRRNDIVWNDGPRDPSPVIRRAFCLLSEWRAKRSLTMISSGSHDQPNTDSWKPPRPDFLKCNVDATVPDNNSSAGFGAVIRNHKGEFIAAKATPISSRPPVRECEALAIRDTILWVANRGESNVVFETDAKVVADAIYDPIPDDSEFGDIIKDIRSLLNANMNFSVHAVSRQANEVAHLMARRSRFLTCPLVFHVTPDFLISCMNTLCNPIPINETNEALMGDGNAEAH</sequence>
<dbReference type="GO" id="GO:0004523">
    <property type="term" value="F:RNA-DNA hybrid ribonuclease activity"/>
    <property type="evidence" value="ECO:0007669"/>
    <property type="project" value="InterPro"/>
</dbReference>
<accession>A0AA38T5Y3</accession>
<comment type="caution">
    <text evidence="2">The sequence shown here is derived from an EMBL/GenBank/DDBJ whole genome shotgun (WGS) entry which is preliminary data.</text>
</comment>
<dbReference type="InterPro" id="IPR036691">
    <property type="entry name" value="Endo/exonu/phosph_ase_sf"/>
</dbReference>
<dbReference type="InterPro" id="IPR036397">
    <property type="entry name" value="RNaseH_sf"/>
</dbReference>
<dbReference type="GO" id="GO:0003676">
    <property type="term" value="F:nucleic acid binding"/>
    <property type="evidence" value="ECO:0007669"/>
    <property type="project" value="InterPro"/>
</dbReference>
<dbReference type="SUPFAM" id="SSF56219">
    <property type="entry name" value="DNase I-like"/>
    <property type="match status" value="1"/>
</dbReference>
<keyword evidence="3" id="KW-1185">Reference proteome</keyword>
<dbReference type="PANTHER" id="PTHR33116">
    <property type="entry name" value="REVERSE TRANSCRIPTASE ZINC-BINDING DOMAIN-CONTAINING PROTEIN-RELATED-RELATED"/>
    <property type="match status" value="1"/>
</dbReference>
<dbReference type="InterPro" id="IPR044730">
    <property type="entry name" value="RNase_H-like_dom_plant"/>
</dbReference>
<reference evidence="2" key="1">
    <citation type="submission" date="2023-03" db="EMBL/GenBank/DDBJ databases">
        <title>Chromosome-scale reference genome and RAD-based genetic map of yellow starthistle (Centaurea solstitialis) reveal putative structural variation and QTLs associated with invader traits.</title>
        <authorList>
            <person name="Reatini B."/>
            <person name="Cang F.A."/>
            <person name="Jiang Q."/>
            <person name="Mckibben M.T.W."/>
            <person name="Barker M.S."/>
            <person name="Rieseberg L.H."/>
            <person name="Dlugosch K.M."/>
        </authorList>
    </citation>
    <scope>NUCLEOTIDE SEQUENCE</scope>
    <source>
        <strain evidence="2">CAN-66</strain>
        <tissue evidence="2">Leaf</tissue>
    </source>
</reference>
<dbReference type="Pfam" id="PF03372">
    <property type="entry name" value="Exo_endo_phos"/>
    <property type="match status" value="1"/>
</dbReference>
<dbReference type="PROSITE" id="PS50878">
    <property type="entry name" value="RT_POL"/>
    <property type="match status" value="1"/>
</dbReference>
<dbReference type="Proteomes" id="UP001172457">
    <property type="component" value="Chromosome 4"/>
</dbReference>
<organism evidence="2 3">
    <name type="scientific">Centaurea solstitialis</name>
    <name type="common">yellow star-thistle</name>
    <dbReference type="NCBI Taxonomy" id="347529"/>
    <lineage>
        <taxon>Eukaryota</taxon>
        <taxon>Viridiplantae</taxon>
        <taxon>Streptophyta</taxon>
        <taxon>Embryophyta</taxon>
        <taxon>Tracheophyta</taxon>
        <taxon>Spermatophyta</taxon>
        <taxon>Magnoliopsida</taxon>
        <taxon>eudicotyledons</taxon>
        <taxon>Gunneridae</taxon>
        <taxon>Pentapetalae</taxon>
        <taxon>asterids</taxon>
        <taxon>campanulids</taxon>
        <taxon>Asterales</taxon>
        <taxon>Asteraceae</taxon>
        <taxon>Carduoideae</taxon>
        <taxon>Cardueae</taxon>
        <taxon>Centaureinae</taxon>
        <taxon>Centaurea</taxon>
    </lineage>
</organism>